<accession>A0A840AI49</accession>
<protein>
    <recommendedName>
        <fullName evidence="4">Type II secretion system protein GspC N-terminal domain-containing protein</fullName>
    </recommendedName>
</protein>
<comment type="caution">
    <text evidence="2">The sequence shown here is derived from an EMBL/GenBank/DDBJ whole genome shotgun (WGS) entry which is preliminary data.</text>
</comment>
<dbReference type="AlphaFoldDB" id="A0A840AI49"/>
<keyword evidence="3" id="KW-1185">Reference proteome</keyword>
<organism evidence="2 3">
    <name type="scientific">Kaistia hirudinis</name>
    <dbReference type="NCBI Taxonomy" id="1293440"/>
    <lineage>
        <taxon>Bacteria</taxon>
        <taxon>Pseudomonadati</taxon>
        <taxon>Pseudomonadota</taxon>
        <taxon>Alphaproteobacteria</taxon>
        <taxon>Hyphomicrobiales</taxon>
        <taxon>Kaistiaceae</taxon>
        <taxon>Kaistia</taxon>
    </lineage>
</organism>
<sequence length="182" mass="18999">MSRRLALVAVNTTLFALIAWPLAFSSAPDVGGLDERPMTTAKAALVEPQVPASAPTGPGVDLFRAAIVVAAPPVDTAPKAPDLRLIGVIGGPGANVAVLQQSKDGPIVRLRKGEVFEQWTVAEIARKTVTLEGDGVRSILMLDQPSTDAAAPETLAGEAQVNLPPQQAPSIGPSSVIRRFRR</sequence>
<feature type="region of interest" description="Disordered" evidence="1">
    <location>
        <begin position="159"/>
        <end position="182"/>
    </location>
</feature>
<gene>
    <name evidence="2" type="ORF">GGR25_001068</name>
</gene>
<evidence type="ECO:0000313" key="3">
    <source>
        <dbReference type="Proteomes" id="UP000553963"/>
    </source>
</evidence>
<evidence type="ECO:0000313" key="2">
    <source>
        <dbReference type="EMBL" id="MBB3930029.1"/>
    </source>
</evidence>
<evidence type="ECO:0008006" key="4">
    <source>
        <dbReference type="Google" id="ProtNLM"/>
    </source>
</evidence>
<evidence type="ECO:0000256" key="1">
    <source>
        <dbReference type="SAM" id="MobiDB-lite"/>
    </source>
</evidence>
<dbReference type="RefSeq" id="WP_183397727.1">
    <property type="nucleotide sequence ID" value="NZ_JACIDS010000002.1"/>
</dbReference>
<feature type="compositionally biased region" description="Polar residues" evidence="1">
    <location>
        <begin position="163"/>
        <end position="173"/>
    </location>
</feature>
<dbReference type="Proteomes" id="UP000553963">
    <property type="component" value="Unassembled WGS sequence"/>
</dbReference>
<reference evidence="2 3" key="1">
    <citation type="submission" date="2020-08" db="EMBL/GenBank/DDBJ databases">
        <title>Genomic Encyclopedia of Type Strains, Phase IV (KMG-IV): sequencing the most valuable type-strain genomes for metagenomic binning, comparative biology and taxonomic classification.</title>
        <authorList>
            <person name="Goeker M."/>
        </authorList>
    </citation>
    <scope>NUCLEOTIDE SEQUENCE [LARGE SCALE GENOMIC DNA]</scope>
    <source>
        <strain evidence="2 3">DSM 25966</strain>
    </source>
</reference>
<name>A0A840AI49_9HYPH</name>
<dbReference type="EMBL" id="JACIDS010000002">
    <property type="protein sequence ID" value="MBB3930029.1"/>
    <property type="molecule type" value="Genomic_DNA"/>
</dbReference>
<proteinExistence type="predicted"/>